<reference evidence="3 5" key="1">
    <citation type="submission" date="2017-03" db="EMBL/GenBank/DDBJ databases">
        <title>Genome sequence of Clostridium chromiireducens DSM 23318.</title>
        <authorList>
            <person name="Poehlein A."/>
            <person name="Daniel R."/>
        </authorList>
    </citation>
    <scope>NUCLEOTIDE SEQUENCE [LARGE SCALE GENOMIC DNA]</scope>
    <source>
        <strain evidence="3 5">DSM 23318</strain>
    </source>
</reference>
<dbReference type="PANTHER" id="PTHR47245">
    <property type="entry name" value="PEPTIDYLPROLYL ISOMERASE"/>
    <property type="match status" value="1"/>
</dbReference>
<dbReference type="InterPro" id="IPR046357">
    <property type="entry name" value="PPIase_dom_sf"/>
</dbReference>
<dbReference type="Proteomes" id="UP000265930">
    <property type="component" value="Unassembled WGS sequence"/>
</dbReference>
<sequence length="248" mass="27943">MENKVLAIAAGNEITEKDLNAIISRYPQEQRGALQNEAKRNQLIEQLISFELMNKFGKEIELDKTQEYKEAMENISKEVITSMAINKVLGDVTVTDEEVKKYYEDNNESFGQPATVAARHILVETEEEANKAKEEILSGKISFGDASMKYSMCPSNQQGGSLGEFSKGMMVPEFEEAAFTAEIGVITEPVKTQFGYHLVLVDAKNEASVKSFDEVKDDVLNQLIKENQHKKYDQILKELEGKYGVERK</sequence>
<dbReference type="PANTHER" id="PTHR47245:SF2">
    <property type="entry name" value="PEPTIDYL-PROLYL CIS-TRANS ISOMERASE HP_0175-RELATED"/>
    <property type="match status" value="1"/>
</dbReference>
<feature type="domain" description="PpiC" evidence="2">
    <location>
        <begin position="113"/>
        <end position="203"/>
    </location>
</feature>
<reference evidence="4 6" key="2">
    <citation type="submission" date="2018-08" db="EMBL/GenBank/DDBJ databases">
        <title>Genome of Clostridium chromiireducens C1, DSM12136.</title>
        <authorList>
            <person name="Xing M."/>
            <person name="Wei Y."/>
            <person name="Ang E.L."/>
            <person name="Zhao H."/>
            <person name="Zhang Y."/>
        </authorList>
    </citation>
    <scope>NUCLEOTIDE SEQUENCE [LARGE SCALE GENOMIC DNA]</scope>
    <source>
        <strain evidence="4 6">C1</strain>
    </source>
</reference>
<dbReference type="OrthoDB" id="14196at2"/>
<dbReference type="AlphaFoldDB" id="A0A1V4J0S3"/>
<gene>
    <name evidence="3" type="primary">cbf2</name>
    <name evidence="3" type="ORF">CLCHR_03480</name>
    <name evidence="4" type="ORF">D2A34_05135</name>
</gene>
<dbReference type="EMBL" id="QXDJ01000001">
    <property type="protein sequence ID" value="RII36770.1"/>
    <property type="molecule type" value="Genomic_DNA"/>
</dbReference>
<dbReference type="STRING" id="225345.CLCHR_03480"/>
<dbReference type="InterPro" id="IPR050245">
    <property type="entry name" value="PrsA_foldase"/>
</dbReference>
<name>A0A1V4J0S3_9CLOT</name>
<keyword evidence="1" id="KW-0697">Rotamase</keyword>
<dbReference type="RefSeq" id="WP_079437932.1">
    <property type="nucleotide sequence ID" value="NZ_MZGT01000004.1"/>
</dbReference>
<comment type="caution">
    <text evidence="3">The sequence shown here is derived from an EMBL/GenBank/DDBJ whole genome shotgun (WGS) entry which is preliminary data.</text>
</comment>
<dbReference type="SUPFAM" id="SSF54534">
    <property type="entry name" value="FKBP-like"/>
    <property type="match status" value="1"/>
</dbReference>
<dbReference type="Pfam" id="PF13145">
    <property type="entry name" value="Rotamase_2"/>
    <property type="match status" value="1"/>
</dbReference>
<organism evidence="3 5">
    <name type="scientific">Clostridium chromiireducens</name>
    <dbReference type="NCBI Taxonomy" id="225345"/>
    <lineage>
        <taxon>Bacteria</taxon>
        <taxon>Bacillati</taxon>
        <taxon>Bacillota</taxon>
        <taxon>Clostridia</taxon>
        <taxon>Eubacteriales</taxon>
        <taxon>Clostridiaceae</taxon>
        <taxon>Clostridium</taxon>
    </lineage>
</organism>
<dbReference type="SUPFAM" id="SSF109998">
    <property type="entry name" value="Triger factor/SurA peptide-binding domain-like"/>
    <property type="match status" value="1"/>
</dbReference>
<dbReference type="InterPro" id="IPR000297">
    <property type="entry name" value="PPIase_PpiC"/>
</dbReference>
<dbReference type="PROSITE" id="PS50198">
    <property type="entry name" value="PPIC_PPIASE_2"/>
    <property type="match status" value="1"/>
</dbReference>
<dbReference type="GO" id="GO:0003755">
    <property type="term" value="F:peptidyl-prolyl cis-trans isomerase activity"/>
    <property type="evidence" value="ECO:0007669"/>
    <property type="project" value="UniProtKB-KW"/>
</dbReference>
<keyword evidence="1 3" id="KW-0413">Isomerase</keyword>
<evidence type="ECO:0000313" key="4">
    <source>
        <dbReference type="EMBL" id="RII36770.1"/>
    </source>
</evidence>
<evidence type="ECO:0000313" key="6">
    <source>
        <dbReference type="Proteomes" id="UP000265930"/>
    </source>
</evidence>
<dbReference type="Proteomes" id="UP000191056">
    <property type="component" value="Unassembled WGS sequence"/>
</dbReference>
<proteinExistence type="predicted"/>
<dbReference type="EMBL" id="MZGT01000004">
    <property type="protein sequence ID" value="OPJ65776.1"/>
    <property type="molecule type" value="Genomic_DNA"/>
</dbReference>
<dbReference type="Gene3D" id="1.10.8.1040">
    <property type="match status" value="1"/>
</dbReference>
<evidence type="ECO:0000313" key="3">
    <source>
        <dbReference type="EMBL" id="OPJ65776.1"/>
    </source>
</evidence>
<accession>A0A1V4J0S3</accession>
<dbReference type="Gene3D" id="3.10.50.40">
    <property type="match status" value="1"/>
</dbReference>
<protein>
    <submittedName>
        <fullName evidence="4">Peptidylprolyl isomerase</fullName>
    </submittedName>
    <submittedName>
        <fullName evidence="3">Putative peptidyl-prolyl cis-trans isomerase Cbf2</fullName>
        <ecNumber evidence="3">5.2.1.8</ecNumber>
    </submittedName>
</protein>
<dbReference type="EC" id="5.2.1.8" evidence="3"/>
<evidence type="ECO:0000256" key="1">
    <source>
        <dbReference type="PROSITE-ProRule" id="PRU00278"/>
    </source>
</evidence>
<keyword evidence="5" id="KW-1185">Reference proteome</keyword>
<evidence type="ECO:0000313" key="5">
    <source>
        <dbReference type="Proteomes" id="UP000191056"/>
    </source>
</evidence>
<evidence type="ECO:0000259" key="2">
    <source>
        <dbReference type="PROSITE" id="PS50198"/>
    </source>
</evidence>
<dbReference type="InterPro" id="IPR027304">
    <property type="entry name" value="Trigger_fact/SurA_dom_sf"/>
</dbReference>